<dbReference type="GO" id="GO:0016020">
    <property type="term" value="C:membrane"/>
    <property type="evidence" value="ECO:0007669"/>
    <property type="project" value="UniProtKB-SubCell"/>
</dbReference>
<dbReference type="STRING" id="135651.G0P0G0"/>
<sequence>MAAVAMMDVVMLTYAVVRAFATFFQILYLCYSKETDYAVMTVLMVTEYARNFARRCSTWFSLSISIVRTLVIRYPMSTRMENLSRPKAAFVIIGGIMAVIIPVNILDVFRLSVNVAHEPYICSEYGMGNQFRAYDVTRSQYFKTHYELVQTTYKIIDGITSKMIPFILFPIATVFLILEIRKSNILRKKMTSQPTSNNSSNTSYLVLVQTLAFFIAELPLGTIFLLQSLFDDTAYYGVYKLLISFEIFFTTFVPAITSSHMVICMFMSSQYRMNALMVIRCGYPLKEKKEEKNLVATRMA</sequence>
<keyword evidence="8" id="KW-1185">Reference proteome</keyword>
<feature type="transmembrane region" description="Helical" evidence="5">
    <location>
        <begin position="12"/>
        <end position="30"/>
    </location>
</feature>
<feature type="domain" description="G-protein coupled receptors family 1 profile" evidence="6">
    <location>
        <begin position="1"/>
        <end position="257"/>
    </location>
</feature>
<evidence type="ECO:0000256" key="2">
    <source>
        <dbReference type="ARBA" id="ARBA00022692"/>
    </source>
</evidence>
<dbReference type="InterPro" id="IPR017452">
    <property type="entry name" value="GPCR_Rhodpsn_7TM"/>
</dbReference>
<feature type="transmembrane region" description="Helical" evidence="5">
    <location>
        <begin position="163"/>
        <end position="181"/>
    </location>
</feature>
<protein>
    <recommendedName>
        <fullName evidence="6">G-protein coupled receptors family 1 profile domain-containing protein</fullName>
    </recommendedName>
</protein>
<dbReference type="EMBL" id="GL380000">
    <property type="protein sequence ID" value="EGT41747.1"/>
    <property type="molecule type" value="Genomic_DNA"/>
</dbReference>
<evidence type="ECO:0000256" key="1">
    <source>
        <dbReference type="ARBA" id="ARBA00004370"/>
    </source>
</evidence>
<dbReference type="SUPFAM" id="SSF81321">
    <property type="entry name" value="Family A G protein-coupled receptor-like"/>
    <property type="match status" value="1"/>
</dbReference>
<comment type="subcellular location">
    <subcellularLocation>
        <location evidence="1">Membrane</location>
    </subcellularLocation>
</comment>
<evidence type="ECO:0000256" key="3">
    <source>
        <dbReference type="ARBA" id="ARBA00022989"/>
    </source>
</evidence>
<evidence type="ECO:0000313" key="8">
    <source>
        <dbReference type="Proteomes" id="UP000008068"/>
    </source>
</evidence>
<keyword evidence="2 5" id="KW-0812">Transmembrane</keyword>
<name>G0P0G0_CAEBE</name>
<feature type="transmembrane region" description="Helical" evidence="5">
    <location>
        <begin position="247"/>
        <end position="267"/>
    </location>
</feature>
<dbReference type="PANTHER" id="PTHR22751">
    <property type="entry name" value="G-PROTEIN COUPLED RECEPTOR-RELATED"/>
    <property type="match status" value="1"/>
</dbReference>
<dbReference type="InterPro" id="IPR019427">
    <property type="entry name" value="7TM_GPCR_serpentine_rcpt_Srw"/>
</dbReference>
<proteinExistence type="predicted"/>
<dbReference type="OMA" id="CATIHIM"/>
<evidence type="ECO:0000256" key="4">
    <source>
        <dbReference type="ARBA" id="ARBA00023136"/>
    </source>
</evidence>
<accession>G0P0G0</accession>
<evidence type="ECO:0000259" key="6">
    <source>
        <dbReference type="PROSITE" id="PS50262"/>
    </source>
</evidence>
<dbReference type="Pfam" id="PF10324">
    <property type="entry name" value="7TM_GPCR_Srw"/>
    <property type="match status" value="1"/>
</dbReference>
<evidence type="ECO:0000313" key="7">
    <source>
        <dbReference type="EMBL" id="EGT41747.1"/>
    </source>
</evidence>
<keyword evidence="4 5" id="KW-0472">Membrane</keyword>
<evidence type="ECO:0000256" key="5">
    <source>
        <dbReference type="SAM" id="Phobius"/>
    </source>
</evidence>
<keyword evidence="3 5" id="KW-1133">Transmembrane helix</keyword>
<dbReference type="InParanoid" id="G0P0G0"/>
<feature type="transmembrane region" description="Helical" evidence="5">
    <location>
        <begin position="88"/>
        <end position="106"/>
    </location>
</feature>
<organism evidence="8">
    <name type="scientific">Caenorhabditis brenneri</name>
    <name type="common">Nematode worm</name>
    <dbReference type="NCBI Taxonomy" id="135651"/>
    <lineage>
        <taxon>Eukaryota</taxon>
        <taxon>Metazoa</taxon>
        <taxon>Ecdysozoa</taxon>
        <taxon>Nematoda</taxon>
        <taxon>Chromadorea</taxon>
        <taxon>Rhabditida</taxon>
        <taxon>Rhabditina</taxon>
        <taxon>Rhabditomorpha</taxon>
        <taxon>Rhabditoidea</taxon>
        <taxon>Rhabditidae</taxon>
        <taxon>Peloderinae</taxon>
        <taxon>Caenorhabditis</taxon>
    </lineage>
</organism>
<dbReference type="Proteomes" id="UP000008068">
    <property type="component" value="Unassembled WGS sequence"/>
</dbReference>
<feature type="transmembrane region" description="Helical" evidence="5">
    <location>
        <begin position="202"/>
        <end position="227"/>
    </location>
</feature>
<dbReference type="PROSITE" id="PS50262">
    <property type="entry name" value="G_PROTEIN_RECEP_F1_2"/>
    <property type="match status" value="1"/>
</dbReference>
<dbReference type="GO" id="GO:0008528">
    <property type="term" value="F:G protein-coupled peptide receptor activity"/>
    <property type="evidence" value="ECO:0007669"/>
    <property type="project" value="InterPro"/>
</dbReference>
<dbReference type="HOGENOM" id="CLU_043715_1_0_1"/>
<dbReference type="PANTHER" id="PTHR22751:SF288">
    <property type="entry name" value="G-PROTEIN COUPLED RECEPTORS FAMILY 1 PROFILE DOMAIN-CONTAINING PROTEIN"/>
    <property type="match status" value="1"/>
</dbReference>
<dbReference type="eggNOG" id="ENOG502TFE1">
    <property type="taxonomic scope" value="Eukaryota"/>
</dbReference>
<reference evidence="8" key="1">
    <citation type="submission" date="2011-07" db="EMBL/GenBank/DDBJ databases">
        <authorList>
            <consortium name="Caenorhabditis brenneri Sequencing and Analysis Consortium"/>
            <person name="Wilson R.K."/>
        </authorList>
    </citation>
    <scope>NUCLEOTIDE SEQUENCE [LARGE SCALE GENOMIC DNA]</scope>
    <source>
        <strain evidence="8">PB2801</strain>
    </source>
</reference>
<dbReference type="Gene3D" id="1.20.1070.10">
    <property type="entry name" value="Rhodopsin 7-helix transmembrane proteins"/>
    <property type="match status" value="1"/>
</dbReference>
<gene>
    <name evidence="7" type="ORF">CAEBREN_24883</name>
</gene>
<dbReference type="AlphaFoldDB" id="G0P0G0"/>
<dbReference type="OrthoDB" id="5803557at2759"/>